<dbReference type="AlphaFoldDB" id="A0A955LWK5"/>
<keyword evidence="1" id="KW-0812">Transmembrane</keyword>
<dbReference type="EMBL" id="JAGQKY010000275">
    <property type="protein sequence ID" value="MCA9398074.1"/>
    <property type="molecule type" value="Genomic_DNA"/>
</dbReference>
<dbReference type="CDD" id="cd00158">
    <property type="entry name" value="RHOD"/>
    <property type="match status" value="1"/>
</dbReference>
<evidence type="ECO:0000313" key="3">
    <source>
        <dbReference type="EMBL" id="MCA9398074.1"/>
    </source>
</evidence>
<gene>
    <name evidence="3" type="ORF">KC573_04545</name>
</gene>
<dbReference type="Gene3D" id="3.40.250.10">
    <property type="entry name" value="Rhodanese-like domain"/>
    <property type="match status" value="1"/>
</dbReference>
<feature type="domain" description="Rhodanese" evidence="2">
    <location>
        <begin position="59"/>
        <end position="152"/>
    </location>
</feature>
<feature type="transmembrane region" description="Helical" evidence="1">
    <location>
        <begin position="6"/>
        <end position="23"/>
    </location>
</feature>
<feature type="non-terminal residue" evidence="3">
    <location>
        <position position="152"/>
    </location>
</feature>
<dbReference type="SUPFAM" id="SSF52821">
    <property type="entry name" value="Rhodanese/Cell cycle control phosphatase"/>
    <property type="match status" value="1"/>
</dbReference>
<evidence type="ECO:0000313" key="4">
    <source>
        <dbReference type="Proteomes" id="UP000699691"/>
    </source>
</evidence>
<dbReference type="InterPro" id="IPR050229">
    <property type="entry name" value="GlpE_sulfurtransferase"/>
</dbReference>
<sequence>MNQKTIITFAIGILALVGVGFYLTNSSMMTGEMDEMREHNDNLAPHEISPSDVVKKAQSKEDFVLLDVRTLEEYEEMHLENALLLPVQELSQETLTSIGLGEDAKDKEIVLYCRSGARSQTAYNVMKSLGYTNIKSVAGGMIHWQEDQYPLT</sequence>
<proteinExistence type="predicted"/>
<name>A0A955LWK5_UNCKA</name>
<evidence type="ECO:0000259" key="2">
    <source>
        <dbReference type="PROSITE" id="PS50206"/>
    </source>
</evidence>
<dbReference type="InterPro" id="IPR036873">
    <property type="entry name" value="Rhodanese-like_dom_sf"/>
</dbReference>
<dbReference type="InterPro" id="IPR001763">
    <property type="entry name" value="Rhodanese-like_dom"/>
</dbReference>
<protein>
    <submittedName>
        <fullName evidence="3">Rhodanese-like domain-containing protein</fullName>
    </submittedName>
</protein>
<dbReference type="PANTHER" id="PTHR43031:SF1">
    <property type="entry name" value="PYRIDINE NUCLEOTIDE-DISULPHIDE OXIDOREDUCTASE"/>
    <property type="match status" value="1"/>
</dbReference>
<dbReference type="PROSITE" id="PS50206">
    <property type="entry name" value="RHODANESE_3"/>
    <property type="match status" value="1"/>
</dbReference>
<dbReference type="SMART" id="SM00450">
    <property type="entry name" value="RHOD"/>
    <property type="match status" value="1"/>
</dbReference>
<keyword evidence="1" id="KW-0472">Membrane</keyword>
<evidence type="ECO:0000256" key="1">
    <source>
        <dbReference type="SAM" id="Phobius"/>
    </source>
</evidence>
<dbReference type="Pfam" id="PF00581">
    <property type="entry name" value="Rhodanese"/>
    <property type="match status" value="1"/>
</dbReference>
<keyword evidence="1" id="KW-1133">Transmembrane helix</keyword>
<accession>A0A955LWK5</accession>
<dbReference type="Proteomes" id="UP000699691">
    <property type="component" value="Unassembled WGS sequence"/>
</dbReference>
<reference evidence="3" key="1">
    <citation type="submission" date="2020-04" db="EMBL/GenBank/DDBJ databases">
        <authorList>
            <person name="Zhang T."/>
        </authorList>
    </citation>
    <scope>NUCLEOTIDE SEQUENCE</scope>
    <source>
        <strain evidence="3">HKST-UBA02</strain>
    </source>
</reference>
<comment type="caution">
    <text evidence="3">The sequence shown here is derived from an EMBL/GenBank/DDBJ whole genome shotgun (WGS) entry which is preliminary data.</text>
</comment>
<organism evidence="3 4">
    <name type="scientific">candidate division WWE3 bacterium</name>
    <dbReference type="NCBI Taxonomy" id="2053526"/>
    <lineage>
        <taxon>Bacteria</taxon>
        <taxon>Katanobacteria</taxon>
    </lineage>
</organism>
<reference evidence="3" key="2">
    <citation type="journal article" date="2021" name="Microbiome">
        <title>Successional dynamics and alternative stable states in a saline activated sludge microbial community over 9 years.</title>
        <authorList>
            <person name="Wang Y."/>
            <person name="Ye J."/>
            <person name="Ju F."/>
            <person name="Liu L."/>
            <person name="Boyd J.A."/>
            <person name="Deng Y."/>
            <person name="Parks D.H."/>
            <person name="Jiang X."/>
            <person name="Yin X."/>
            <person name="Woodcroft B.J."/>
            <person name="Tyson G.W."/>
            <person name="Hugenholtz P."/>
            <person name="Polz M.F."/>
            <person name="Zhang T."/>
        </authorList>
    </citation>
    <scope>NUCLEOTIDE SEQUENCE</scope>
    <source>
        <strain evidence="3">HKST-UBA02</strain>
    </source>
</reference>
<dbReference type="PANTHER" id="PTHR43031">
    <property type="entry name" value="FAD-DEPENDENT OXIDOREDUCTASE"/>
    <property type="match status" value="1"/>
</dbReference>